<organism evidence="3 4">
    <name type="scientific">Nonomuraea jabiensis</name>
    <dbReference type="NCBI Taxonomy" id="882448"/>
    <lineage>
        <taxon>Bacteria</taxon>
        <taxon>Bacillati</taxon>
        <taxon>Actinomycetota</taxon>
        <taxon>Actinomycetes</taxon>
        <taxon>Streptosporangiales</taxon>
        <taxon>Streptosporangiaceae</taxon>
        <taxon>Nonomuraea</taxon>
    </lineage>
</organism>
<evidence type="ECO:0000313" key="3">
    <source>
        <dbReference type="EMBL" id="MBB5782571.1"/>
    </source>
</evidence>
<proteinExistence type="predicted"/>
<dbReference type="RefSeq" id="WP_221519890.1">
    <property type="nucleotide sequence ID" value="NZ_JACHMB010000001.1"/>
</dbReference>
<protein>
    <recommendedName>
        <fullName evidence="5">MFS transporter</fullName>
    </recommendedName>
</protein>
<feature type="region of interest" description="Disordered" evidence="1">
    <location>
        <begin position="51"/>
        <end position="75"/>
    </location>
</feature>
<keyword evidence="2" id="KW-1133">Transmembrane helix</keyword>
<accession>A0A7W9GFD5</accession>
<evidence type="ECO:0000256" key="1">
    <source>
        <dbReference type="SAM" id="MobiDB-lite"/>
    </source>
</evidence>
<dbReference type="AlphaFoldDB" id="A0A7W9GFD5"/>
<evidence type="ECO:0000313" key="4">
    <source>
        <dbReference type="Proteomes" id="UP000579153"/>
    </source>
</evidence>
<name>A0A7W9GFD5_9ACTN</name>
<keyword evidence="4" id="KW-1185">Reference proteome</keyword>
<comment type="caution">
    <text evidence="3">The sequence shown here is derived from an EMBL/GenBank/DDBJ whole genome shotgun (WGS) entry which is preliminary data.</text>
</comment>
<gene>
    <name evidence="3" type="ORF">HD596_009327</name>
</gene>
<keyword evidence="2" id="KW-0472">Membrane</keyword>
<dbReference type="Proteomes" id="UP000579153">
    <property type="component" value="Unassembled WGS sequence"/>
</dbReference>
<dbReference type="EMBL" id="JACHMB010000001">
    <property type="protein sequence ID" value="MBB5782571.1"/>
    <property type="molecule type" value="Genomic_DNA"/>
</dbReference>
<evidence type="ECO:0008006" key="5">
    <source>
        <dbReference type="Google" id="ProtNLM"/>
    </source>
</evidence>
<feature type="transmembrane region" description="Helical" evidence="2">
    <location>
        <begin position="21"/>
        <end position="44"/>
    </location>
</feature>
<keyword evidence="2" id="KW-0812">Transmembrane</keyword>
<reference evidence="3 4" key="1">
    <citation type="submission" date="2020-08" db="EMBL/GenBank/DDBJ databases">
        <title>Sequencing the genomes of 1000 actinobacteria strains.</title>
        <authorList>
            <person name="Klenk H.-P."/>
        </authorList>
    </citation>
    <scope>NUCLEOTIDE SEQUENCE [LARGE SCALE GENOMIC DNA]</scope>
    <source>
        <strain evidence="3 4">DSM 45507</strain>
    </source>
</reference>
<evidence type="ECO:0000256" key="2">
    <source>
        <dbReference type="SAM" id="Phobius"/>
    </source>
</evidence>
<sequence>MDSVPLVMIGPPGLGFLGDHWGLRTAMLAVPAFVASAVFLAPAVETRRRAATVRHGGPGDAPMDVNRSVPGRSLW</sequence>